<feature type="compositionally biased region" description="Polar residues" evidence="10">
    <location>
        <begin position="70"/>
        <end position="85"/>
    </location>
</feature>
<sequence>MSDHSAKRQRLTGSFSPASPPYHLAKPTNEQTKPPVVQPNTPTSPPHNSMTSYSHGGSGMNATVPASEMTPPSSVHNTQQGSQLAGSGSNPNPISTPSSISNARRDPNIDSDGDTAMDFDQNDDAGMSHGRRHSNHNRQGRGTSSGEGADKPSDYARGNGLFKSFHSTQPQSRPHGSQNLFELYGLTELASSVARTNPVTGEKINKLRKSYEGHIKTLQIAGKAKATKMENALSWPANMPELEWQAQKGNTSQKFRFALDEQDRPTSNFEDLLNRAFTGMAPGLLPAAETQKYRQYLGTDEVSKGKADGPPNRIPHPSSGTPNPSIPTTAPRVSRPERAGSKRNYTDDSFQGYSEGFADYPAESNGEDELGNAKRRKIAFDGPSSRSVEVGGARR</sequence>
<feature type="compositionally biased region" description="Low complexity" evidence="10">
    <location>
        <begin position="86"/>
        <end position="102"/>
    </location>
</feature>
<feature type="compositionally biased region" description="Polar residues" evidence="10">
    <location>
        <begin position="165"/>
        <end position="177"/>
    </location>
</feature>
<evidence type="ECO:0000313" key="11">
    <source>
        <dbReference type="EMBL" id="KAF2018991.1"/>
    </source>
</evidence>
<dbReference type="PANTHER" id="PTHR28270:SF1">
    <property type="entry name" value="MEDIATOR OF RNA POLYMERASE II TRANSCRIPTION SUBUNIT 19"/>
    <property type="match status" value="1"/>
</dbReference>
<keyword evidence="4 9" id="KW-0805">Transcription regulation</keyword>
<evidence type="ECO:0000256" key="6">
    <source>
        <dbReference type="ARBA" id="ARBA00023163"/>
    </source>
</evidence>
<dbReference type="InterPro" id="IPR013942">
    <property type="entry name" value="Mediator_Med19_fun"/>
</dbReference>
<feature type="compositionally biased region" description="Basic residues" evidence="10">
    <location>
        <begin position="129"/>
        <end position="139"/>
    </location>
</feature>
<keyword evidence="6 9" id="KW-0804">Transcription</keyword>
<name>A0A6A5Y284_9PLEO</name>
<evidence type="ECO:0000256" key="5">
    <source>
        <dbReference type="ARBA" id="ARBA00023159"/>
    </source>
</evidence>
<evidence type="ECO:0000256" key="3">
    <source>
        <dbReference type="ARBA" id="ARBA00019615"/>
    </source>
</evidence>
<dbReference type="GO" id="GO:0070847">
    <property type="term" value="C:core mediator complex"/>
    <property type="evidence" value="ECO:0007669"/>
    <property type="project" value="TreeGrafter"/>
</dbReference>
<comment type="subcellular location">
    <subcellularLocation>
        <location evidence="1 9">Nucleus</location>
    </subcellularLocation>
</comment>
<dbReference type="Pfam" id="PF08633">
    <property type="entry name" value="Rox3"/>
    <property type="match status" value="1"/>
</dbReference>
<evidence type="ECO:0000256" key="10">
    <source>
        <dbReference type="SAM" id="MobiDB-lite"/>
    </source>
</evidence>
<comment type="similarity">
    <text evidence="2 9">Belongs to the Mediator complex subunit 19 family.</text>
</comment>
<keyword evidence="5 9" id="KW-0010">Activator</keyword>
<keyword evidence="12" id="KW-1185">Reference proteome</keyword>
<feature type="region of interest" description="Disordered" evidence="10">
    <location>
        <begin position="376"/>
        <end position="395"/>
    </location>
</feature>
<dbReference type="Proteomes" id="UP000799778">
    <property type="component" value="Unassembled WGS sequence"/>
</dbReference>
<evidence type="ECO:0000256" key="2">
    <source>
        <dbReference type="ARBA" id="ARBA00009259"/>
    </source>
</evidence>
<dbReference type="AlphaFoldDB" id="A0A6A5Y284"/>
<dbReference type="EMBL" id="ML978067">
    <property type="protein sequence ID" value="KAF2018991.1"/>
    <property type="molecule type" value="Genomic_DNA"/>
</dbReference>
<feature type="region of interest" description="Disordered" evidence="10">
    <location>
        <begin position="1"/>
        <end position="177"/>
    </location>
</feature>
<comment type="function">
    <text evidence="9">Component of the Mediator complex, a coactivator involved in the regulated transcription of nearly all RNA polymerase II-dependent genes. Mediator functions as a bridge to convey information from gene-specific regulatory proteins to the basal RNA polymerase II transcription machinery. Mediator is recruited to promoters by direct interactions with regulatory proteins and serves as a scaffold for the assembly of a functional preinitiation complex with RNA polymerase II and the general transcription factors.</text>
</comment>
<dbReference type="GO" id="GO:0016592">
    <property type="term" value="C:mediator complex"/>
    <property type="evidence" value="ECO:0007669"/>
    <property type="project" value="InterPro"/>
</dbReference>
<evidence type="ECO:0000256" key="8">
    <source>
        <dbReference type="ARBA" id="ARBA00032018"/>
    </source>
</evidence>
<dbReference type="OrthoDB" id="2160599at2759"/>
<organism evidence="11 12">
    <name type="scientific">Aaosphaeria arxii CBS 175.79</name>
    <dbReference type="NCBI Taxonomy" id="1450172"/>
    <lineage>
        <taxon>Eukaryota</taxon>
        <taxon>Fungi</taxon>
        <taxon>Dikarya</taxon>
        <taxon>Ascomycota</taxon>
        <taxon>Pezizomycotina</taxon>
        <taxon>Dothideomycetes</taxon>
        <taxon>Pleosporomycetidae</taxon>
        <taxon>Pleosporales</taxon>
        <taxon>Pleosporales incertae sedis</taxon>
        <taxon>Aaosphaeria</taxon>
    </lineage>
</organism>
<comment type="subunit">
    <text evidence="9">Component of the Mediator complex.</text>
</comment>
<feature type="region of interest" description="Disordered" evidence="10">
    <location>
        <begin position="301"/>
        <end position="371"/>
    </location>
</feature>
<accession>A0A6A5Y284</accession>
<dbReference type="GO" id="GO:0003712">
    <property type="term" value="F:transcription coregulator activity"/>
    <property type="evidence" value="ECO:0007669"/>
    <property type="project" value="InterPro"/>
</dbReference>
<evidence type="ECO:0000256" key="4">
    <source>
        <dbReference type="ARBA" id="ARBA00023015"/>
    </source>
</evidence>
<dbReference type="GO" id="GO:0006357">
    <property type="term" value="P:regulation of transcription by RNA polymerase II"/>
    <property type="evidence" value="ECO:0007669"/>
    <property type="project" value="InterPro"/>
</dbReference>
<protein>
    <recommendedName>
        <fullName evidence="3 9">Mediator of RNA polymerase II transcription subunit 19</fullName>
    </recommendedName>
    <alternativeName>
        <fullName evidence="8 9">Mediator complex subunit 19</fullName>
    </alternativeName>
</protein>
<keyword evidence="7 9" id="KW-0539">Nucleus</keyword>
<dbReference type="PANTHER" id="PTHR28270">
    <property type="entry name" value="MEDIATOR OF RNA POLYMERASE II TRANSCRIPTION SUBUNIT 19"/>
    <property type="match status" value="1"/>
</dbReference>
<feature type="compositionally biased region" description="Basic and acidic residues" evidence="10">
    <location>
        <begin position="334"/>
        <end position="346"/>
    </location>
</feature>
<evidence type="ECO:0000313" key="12">
    <source>
        <dbReference type="Proteomes" id="UP000799778"/>
    </source>
</evidence>
<feature type="compositionally biased region" description="Polar residues" evidence="10">
    <location>
        <begin position="28"/>
        <end position="55"/>
    </location>
</feature>
<reference evidence="11" key="1">
    <citation type="journal article" date="2020" name="Stud. Mycol.">
        <title>101 Dothideomycetes genomes: a test case for predicting lifestyles and emergence of pathogens.</title>
        <authorList>
            <person name="Haridas S."/>
            <person name="Albert R."/>
            <person name="Binder M."/>
            <person name="Bloem J."/>
            <person name="Labutti K."/>
            <person name="Salamov A."/>
            <person name="Andreopoulos B."/>
            <person name="Baker S."/>
            <person name="Barry K."/>
            <person name="Bills G."/>
            <person name="Bluhm B."/>
            <person name="Cannon C."/>
            <person name="Castanera R."/>
            <person name="Culley D."/>
            <person name="Daum C."/>
            <person name="Ezra D."/>
            <person name="Gonzalez J."/>
            <person name="Henrissat B."/>
            <person name="Kuo A."/>
            <person name="Liang C."/>
            <person name="Lipzen A."/>
            <person name="Lutzoni F."/>
            <person name="Magnuson J."/>
            <person name="Mondo S."/>
            <person name="Nolan M."/>
            <person name="Ohm R."/>
            <person name="Pangilinan J."/>
            <person name="Park H.-J."/>
            <person name="Ramirez L."/>
            <person name="Alfaro M."/>
            <person name="Sun H."/>
            <person name="Tritt A."/>
            <person name="Yoshinaga Y."/>
            <person name="Zwiers L.-H."/>
            <person name="Turgeon B."/>
            <person name="Goodwin S."/>
            <person name="Spatafora J."/>
            <person name="Crous P."/>
            <person name="Grigoriev I."/>
        </authorList>
    </citation>
    <scope>NUCLEOTIDE SEQUENCE</scope>
    <source>
        <strain evidence="11">CBS 175.79</strain>
    </source>
</reference>
<feature type="compositionally biased region" description="Acidic residues" evidence="10">
    <location>
        <begin position="109"/>
        <end position="123"/>
    </location>
</feature>
<proteinExistence type="inferred from homology"/>
<evidence type="ECO:0000256" key="1">
    <source>
        <dbReference type="ARBA" id="ARBA00004123"/>
    </source>
</evidence>
<gene>
    <name evidence="9" type="primary">MED19</name>
    <name evidence="11" type="ORF">BU24DRAFT_109888</name>
</gene>
<evidence type="ECO:0000256" key="7">
    <source>
        <dbReference type="ARBA" id="ARBA00023242"/>
    </source>
</evidence>
<feature type="compositionally biased region" description="Polar residues" evidence="10">
    <location>
        <begin position="318"/>
        <end position="328"/>
    </location>
</feature>
<evidence type="ECO:0000256" key="9">
    <source>
        <dbReference type="RuleBase" id="RU364151"/>
    </source>
</evidence>